<dbReference type="RefSeq" id="WP_133058499.1">
    <property type="nucleotide sequence ID" value="NZ_JBHUNO010000001.1"/>
</dbReference>
<evidence type="ECO:0000313" key="1">
    <source>
        <dbReference type="EMBL" id="SMQ76311.1"/>
    </source>
</evidence>
<organism evidence="1 2">
    <name type="scientific">Sphingopyxis terrae subsp. ummariensis</name>
    <dbReference type="NCBI Taxonomy" id="429001"/>
    <lineage>
        <taxon>Bacteria</taxon>
        <taxon>Pseudomonadati</taxon>
        <taxon>Pseudomonadota</taxon>
        <taxon>Alphaproteobacteria</taxon>
        <taxon>Sphingomonadales</taxon>
        <taxon>Sphingomonadaceae</taxon>
        <taxon>Sphingopyxis</taxon>
    </lineage>
</organism>
<reference evidence="2" key="1">
    <citation type="submission" date="2017-04" db="EMBL/GenBank/DDBJ databases">
        <authorList>
            <person name="Varghese N."/>
            <person name="Submissions S."/>
        </authorList>
    </citation>
    <scope>NUCLEOTIDE SEQUENCE [LARGE SCALE GENOMIC DNA]</scope>
    <source>
        <strain evidence="2">UI2</strain>
    </source>
</reference>
<proteinExistence type="predicted"/>
<sequence>MMARSGVLSARMWLLSLLDAAERMGIAPLSVERLHRLVYLANAMAPVYDLLTPDGYLLKYKRGPFFPEVQWDVDRLCAQGLVGATELKTVHDELGWWFQASYSLTRTGMVAVDQAMHLDAIGSKATFLREVVRAFAAILRKEDNKADEADAVLLEDVTYAHADSDAPIDFNTAADNLTALAANEIAKRVSENELVGRREKVHLYFRYLDRVWDVQKVQANG</sequence>
<name>A0A1Y6FS88_9SPHN</name>
<accession>A0A1Y6FS88</accession>
<dbReference type="EMBL" id="FXWL01000002">
    <property type="protein sequence ID" value="SMQ76311.1"/>
    <property type="molecule type" value="Genomic_DNA"/>
</dbReference>
<dbReference type="Proteomes" id="UP000194469">
    <property type="component" value="Unassembled WGS sequence"/>
</dbReference>
<dbReference type="AlphaFoldDB" id="A0A1Y6FS88"/>
<evidence type="ECO:0008006" key="3">
    <source>
        <dbReference type="Google" id="ProtNLM"/>
    </source>
</evidence>
<evidence type="ECO:0000313" key="2">
    <source>
        <dbReference type="Proteomes" id="UP000194469"/>
    </source>
</evidence>
<gene>
    <name evidence="1" type="ORF">SAMN06295984_1752</name>
</gene>
<keyword evidence="2" id="KW-1185">Reference proteome</keyword>
<protein>
    <recommendedName>
        <fullName evidence="3">Antitoxin SocA-like Panacea domain-containing protein</fullName>
    </recommendedName>
</protein>